<name>A0A1J4JYB7_9EUKA</name>
<gene>
    <name evidence="1" type="ORF">TRFO_28577</name>
</gene>
<dbReference type="GeneID" id="94840964"/>
<reference evidence="1" key="1">
    <citation type="submission" date="2016-10" db="EMBL/GenBank/DDBJ databases">
        <authorList>
            <person name="Benchimol M."/>
            <person name="Almeida L.G."/>
            <person name="Vasconcelos A.T."/>
            <person name="Perreira-Neves A."/>
            <person name="Rosa I.A."/>
            <person name="Tasca T."/>
            <person name="Bogo M.R."/>
            <person name="de Souza W."/>
        </authorList>
    </citation>
    <scope>NUCLEOTIDE SEQUENCE [LARGE SCALE GENOMIC DNA]</scope>
    <source>
        <strain evidence="1">K</strain>
    </source>
</reference>
<dbReference type="VEuPathDB" id="TrichDB:TRFO_28577"/>
<accession>A0A1J4JYB7</accession>
<proteinExistence type="predicted"/>
<protein>
    <submittedName>
        <fullName evidence="1">Uncharacterized protein</fullName>
    </submittedName>
</protein>
<evidence type="ECO:0000313" key="1">
    <source>
        <dbReference type="EMBL" id="OHT03987.1"/>
    </source>
</evidence>
<comment type="caution">
    <text evidence="1">The sequence shown here is derived from an EMBL/GenBank/DDBJ whole genome shotgun (WGS) entry which is preliminary data.</text>
</comment>
<dbReference type="Proteomes" id="UP000179807">
    <property type="component" value="Unassembled WGS sequence"/>
</dbReference>
<organism evidence="1 2">
    <name type="scientific">Tritrichomonas foetus</name>
    <dbReference type="NCBI Taxonomy" id="1144522"/>
    <lineage>
        <taxon>Eukaryota</taxon>
        <taxon>Metamonada</taxon>
        <taxon>Parabasalia</taxon>
        <taxon>Tritrichomonadida</taxon>
        <taxon>Tritrichomonadidae</taxon>
        <taxon>Tritrichomonas</taxon>
    </lineage>
</organism>
<dbReference type="RefSeq" id="XP_068357123.1">
    <property type="nucleotide sequence ID" value="XM_068506260.1"/>
</dbReference>
<dbReference type="AlphaFoldDB" id="A0A1J4JYB7"/>
<evidence type="ECO:0000313" key="2">
    <source>
        <dbReference type="Proteomes" id="UP000179807"/>
    </source>
</evidence>
<sequence length="160" mass="18504">MITYKQCDMIMEKVFNNDLSMLIMDREKFPPSIKEALALSCPNYPSLLQIKQSLDNREQDPDTFIDNFLKYLQIVPKLVPPDIPIQSIENCLKCVFEEIYKSVSNTVEIVRSGKENARLRQMKRITNQVQQLINLRPQFQDITENVKFCSHGIGGKVNPP</sequence>
<dbReference type="EMBL" id="MLAK01000809">
    <property type="protein sequence ID" value="OHT03987.1"/>
    <property type="molecule type" value="Genomic_DNA"/>
</dbReference>
<keyword evidence="2" id="KW-1185">Reference proteome</keyword>